<dbReference type="RefSeq" id="WP_128779028.1">
    <property type="nucleotide sequence ID" value="NZ_RYFI01000022.1"/>
</dbReference>
<accession>A0A4V1KI30</accession>
<organism evidence="3 4">
    <name type="scientific">Hansschlegelia zhihuaiae</name>
    <dbReference type="NCBI Taxonomy" id="405005"/>
    <lineage>
        <taxon>Bacteria</taxon>
        <taxon>Pseudomonadati</taxon>
        <taxon>Pseudomonadota</taxon>
        <taxon>Alphaproteobacteria</taxon>
        <taxon>Hyphomicrobiales</taxon>
        <taxon>Methylopilaceae</taxon>
        <taxon>Hansschlegelia</taxon>
    </lineage>
</organism>
<evidence type="ECO:0000313" key="3">
    <source>
        <dbReference type="EMBL" id="RXF69262.1"/>
    </source>
</evidence>
<feature type="signal peptide" evidence="2">
    <location>
        <begin position="1"/>
        <end position="26"/>
    </location>
</feature>
<comment type="similarity">
    <text evidence="1 2">Belongs to the OprB family.</text>
</comment>
<dbReference type="Pfam" id="PF04966">
    <property type="entry name" value="OprB"/>
    <property type="match status" value="1"/>
</dbReference>
<dbReference type="OrthoDB" id="177316at2"/>
<protein>
    <submittedName>
        <fullName evidence="3">Carbohydrate porin</fullName>
    </submittedName>
</protein>
<dbReference type="PANTHER" id="PTHR37944">
    <property type="entry name" value="PORIN B"/>
    <property type="match status" value="1"/>
</dbReference>
<name>A0A4V1KI30_9HYPH</name>
<sequence length="457" mass="48881">MRTIASIRGVFAAIALAATAISPASAGETEDAEAEPSILDSVPALAGAKQFRDALAERGFRFSGFYFSDPRANLHGGMREGATYSGLFSLALDVDFEKVAKIEGGRLHASMFQIHGKDVSERYVGNILAANDIGARPTTRLFELYYEQQLGERFELQFGQMAADEEFMISDYAETFIGATLGWAAAPSENLPQEGPAYPLASLGAQVTWKATETFTLVGAIYNSTPANPDAFDPQKNNPHGLNFRLGDPPLVILEGRYRYEEGLFGLPGGLKFGGYAHFGTFDDLKRGTDGLVLGSAGSNGEPRRLNDNLNVFAILDQQVWRMPGGDEDDGVGIFARAILGGADRNTINVYLDGGAVAKGVVPGRPADEIGLAVAYAGFSPKLREAERAAYRADGTSGALSRYEAIVEATYKAEIVPGLTVQPTLQYVMRPNGGPPEDGGRRIPNATIFGVTTVVTF</sequence>
<dbReference type="GO" id="GO:0015288">
    <property type="term" value="F:porin activity"/>
    <property type="evidence" value="ECO:0007669"/>
    <property type="project" value="InterPro"/>
</dbReference>
<dbReference type="GO" id="GO:0016020">
    <property type="term" value="C:membrane"/>
    <property type="evidence" value="ECO:0007669"/>
    <property type="project" value="InterPro"/>
</dbReference>
<dbReference type="PANTHER" id="PTHR37944:SF1">
    <property type="entry name" value="PORIN B"/>
    <property type="match status" value="1"/>
</dbReference>
<dbReference type="Proteomes" id="UP000289708">
    <property type="component" value="Unassembled WGS sequence"/>
</dbReference>
<dbReference type="InterPro" id="IPR007049">
    <property type="entry name" value="Carb-sel_porin_OprB"/>
</dbReference>
<dbReference type="AlphaFoldDB" id="A0A4V1KI30"/>
<keyword evidence="4" id="KW-1185">Reference proteome</keyword>
<dbReference type="Gene3D" id="2.40.160.180">
    <property type="entry name" value="Carbohydrate-selective porin OprB"/>
    <property type="match status" value="1"/>
</dbReference>
<feature type="chain" id="PRO_5021038298" evidence="2">
    <location>
        <begin position="27"/>
        <end position="457"/>
    </location>
</feature>
<proteinExistence type="inferred from homology"/>
<dbReference type="InterPro" id="IPR038673">
    <property type="entry name" value="OprB_sf"/>
</dbReference>
<keyword evidence="2" id="KW-0732">Signal</keyword>
<gene>
    <name evidence="3" type="ORF">EK403_18945</name>
</gene>
<dbReference type="EMBL" id="RYFI01000022">
    <property type="protein sequence ID" value="RXF69262.1"/>
    <property type="molecule type" value="Genomic_DNA"/>
</dbReference>
<evidence type="ECO:0000256" key="2">
    <source>
        <dbReference type="RuleBase" id="RU363072"/>
    </source>
</evidence>
<comment type="caution">
    <text evidence="3">The sequence shown here is derived from an EMBL/GenBank/DDBJ whole genome shotgun (WGS) entry which is preliminary data.</text>
</comment>
<evidence type="ECO:0000313" key="4">
    <source>
        <dbReference type="Proteomes" id="UP000289708"/>
    </source>
</evidence>
<dbReference type="InterPro" id="IPR052932">
    <property type="entry name" value="OprB_Porin"/>
</dbReference>
<reference evidence="3 4" key="1">
    <citation type="submission" date="2018-12" db="EMBL/GenBank/DDBJ databases">
        <title>bacterium Hansschlegelia zhihuaiae S113.</title>
        <authorList>
            <person name="He J."/>
        </authorList>
    </citation>
    <scope>NUCLEOTIDE SEQUENCE [LARGE SCALE GENOMIC DNA]</scope>
    <source>
        <strain evidence="3 4">S 113</strain>
    </source>
</reference>
<evidence type="ECO:0000256" key="1">
    <source>
        <dbReference type="ARBA" id="ARBA00008769"/>
    </source>
</evidence>
<dbReference type="GO" id="GO:0008643">
    <property type="term" value="P:carbohydrate transport"/>
    <property type="evidence" value="ECO:0007669"/>
    <property type="project" value="InterPro"/>
</dbReference>